<sequence length="356" mass="40053">MAACSRRQSRAFHRRARSAALGRWRSKLASVWSTPFRLCSKPTNSSNRNPQPDLLHLSPTLDLYLTICWLLPWKDKGHLMLAFLTIISFPSVHSCIPSHAKPGADLRQGRPQLCVVQRPIPIQNIPVGQSLCAYRCKVNEGYKQPTNLLLLGATKALFFWRNGKNLFQRMVIDSHNTGAEAVCPLAIDAAQQSRCSTAPMVIDSHNTGAEAVCPFAIDAAQQSRCSTAPVCPQPLVLEATTLPSPEEMLRAVEEYNRAKEAAGLPKRQTHDLFLDLEYCDEYGERHCGFPRTEQWKKELIWSDSVHLPRIAIKILIVIDVKSFARSIDVWPWMDYDLAFSNVAKFAHFCNVEVAYP</sequence>
<dbReference type="Gramene" id="ORUFI07G14790.2">
    <property type="protein sequence ID" value="ORUFI07G14790.2"/>
    <property type="gene ID" value="ORUFI07G14790"/>
</dbReference>
<dbReference type="AlphaFoldDB" id="A0A0E0Q8A2"/>
<organism evidence="1 2">
    <name type="scientific">Oryza rufipogon</name>
    <name type="common">Brownbeard rice</name>
    <name type="synonym">Asian wild rice</name>
    <dbReference type="NCBI Taxonomy" id="4529"/>
    <lineage>
        <taxon>Eukaryota</taxon>
        <taxon>Viridiplantae</taxon>
        <taxon>Streptophyta</taxon>
        <taxon>Embryophyta</taxon>
        <taxon>Tracheophyta</taxon>
        <taxon>Spermatophyta</taxon>
        <taxon>Magnoliopsida</taxon>
        <taxon>Liliopsida</taxon>
        <taxon>Poales</taxon>
        <taxon>Poaceae</taxon>
        <taxon>BOP clade</taxon>
        <taxon>Oryzoideae</taxon>
        <taxon>Oryzeae</taxon>
        <taxon>Oryzinae</taxon>
        <taxon>Oryza</taxon>
    </lineage>
</organism>
<accession>A0A0E0Q8A2</accession>
<dbReference type="STRING" id="4529.A0A0E0Q8A2"/>
<keyword evidence="2" id="KW-1185">Reference proteome</keyword>
<dbReference type="EnsemblPlants" id="ORUFI07G14790.2">
    <property type="protein sequence ID" value="ORUFI07G14790.2"/>
    <property type="gene ID" value="ORUFI07G14790"/>
</dbReference>
<protein>
    <submittedName>
        <fullName evidence="1">Uncharacterized protein</fullName>
    </submittedName>
</protein>
<name>A0A0E0Q8A2_ORYRU</name>
<reference evidence="2" key="1">
    <citation type="submission" date="2013-06" db="EMBL/GenBank/DDBJ databases">
        <authorList>
            <person name="Zhao Q."/>
        </authorList>
    </citation>
    <scope>NUCLEOTIDE SEQUENCE</scope>
    <source>
        <strain evidence="2">cv. W1943</strain>
    </source>
</reference>
<dbReference type="Proteomes" id="UP000008022">
    <property type="component" value="Unassembled WGS sequence"/>
</dbReference>
<evidence type="ECO:0000313" key="2">
    <source>
        <dbReference type="Proteomes" id="UP000008022"/>
    </source>
</evidence>
<proteinExistence type="predicted"/>
<dbReference type="HOGENOM" id="CLU_853599_0_0_1"/>
<reference evidence="1" key="2">
    <citation type="submission" date="2015-06" db="UniProtKB">
        <authorList>
            <consortium name="EnsemblPlants"/>
        </authorList>
    </citation>
    <scope>IDENTIFICATION</scope>
</reference>
<dbReference type="eggNOG" id="KOG1399">
    <property type="taxonomic scope" value="Eukaryota"/>
</dbReference>
<evidence type="ECO:0000313" key="1">
    <source>
        <dbReference type="EnsemblPlants" id="ORUFI07G14790.2"/>
    </source>
</evidence>